<dbReference type="AlphaFoldDB" id="A0A2U1KZ91"/>
<keyword evidence="2" id="KW-1185">Reference proteome</keyword>
<evidence type="ECO:0000313" key="2">
    <source>
        <dbReference type="Proteomes" id="UP000245207"/>
    </source>
</evidence>
<gene>
    <name evidence="1" type="ORF">CTI12_AA547530</name>
</gene>
<organism evidence="1 2">
    <name type="scientific">Artemisia annua</name>
    <name type="common">Sweet wormwood</name>
    <dbReference type="NCBI Taxonomy" id="35608"/>
    <lineage>
        <taxon>Eukaryota</taxon>
        <taxon>Viridiplantae</taxon>
        <taxon>Streptophyta</taxon>
        <taxon>Embryophyta</taxon>
        <taxon>Tracheophyta</taxon>
        <taxon>Spermatophyta</taxon>
        <taxon>Magnoliopsida</taxon>
        <taxon>eudicotyledons</taxon>
        <taxon>Gunneridae</taxon>
        <taxon>Pentapetalae</taxon>
        <taxon>asterids</taxon>
        <taxon>campanulids</taxon>
        <taxon>Asterales</taxon>
        <taxon>Asteraceae</taxon>
        <taxon>Asteroideae</taxon>
        <taxon>Anthemideae</taxon>
        <taxon>Artemisiinae</taxon>
        <taxon>Artemisia</taxon>
    </lineage>
</organism>
<protein>
    <submittedName>
        <fullName evidence="1">Tripeptidyl peptidase 2</fullName>
    </submittedName>
</protein>
<comment type="caution">
    <text evidence="1">The sequence shown here is derived from an EMBL/GenBank/DDBJ whole genome shotgun (WGS) entry which is preliminary data.</text>
</comment>
<dbReference type="Gene3D" id="1.25.40.710">
    <property type="match status" value="1"/>
</dbReference>
<name>A0A2U1KZ91_ARTAN</name>
<dbReference type="EMBL" id="PKPP01012635">
    <property type="protein sequence ID" value="PWA42082.1"/>
    <property type="molecule type" value="Genomic_DNA"/>
</dbReference>
<evidence type="ECO:0000313" key="1">
    <source>
        <dbReference type="EMBL" id="PWA42082.1"/>
    </source>
</evidence>
<accession>A0A2U1KZ91</accession>
<dbReference type="STRING" id="35608.A0A2U1KZ91"/>
<reference evidence="1 2" key="1">
    <citation type="journal article" date="2018" name="Mol. Plant">
        <title>The genome of Artemisia annua provides insight into the evolution of Asteraceae family and artemisinin biosynthesis.</title>
        <authorList>
            <person name="Shen Q."/>
            <person name="Zhang L."/>
            <person name="Liao Z."/>
            <person name="Wang S."/>
            <person name="Yan T."/>
            <person name="Shi P."/>
            <person name="Liu M."/>
            <person name="Fu X."/>
            <person name="Pan Q."/>
            <person name="Wang Y."/>
            <person name="Lv Z."/>
            <person name="Lu X."/>
            <person name="Zhang F."/>
            <person name="Jiang W."/>
            <person name="Ma Y."/>
            <person name="Chen M."/>
            <person name="Hao X."/>
            <person name="Li L."/>
            <person name="Tang Y."/>
            <person name="Lv G."/>
            <person name="Zhou Y."/>
            <person name="Sun X."/>
            <person name="Brodelius P.E."/>
            <person name="Rose J.K.C."/>
            <person name="Tang K."/>
        </authorList>
    </citation>
    <scope>NUCLEOTIDE SEQUENCE [LARGE SCALE GENOMIC DNA]</scope>
    <source>
        <strain evidence="2">cv. Huhao1</strain>
        <tissue evidence="1">Leaf</tissue>
    </source>
</reference>
<dbReference type="OrthoDB" id="10256524at2759"/>
<sequence length="163" mass="18319">MKGSEYYTISILLDDNFRGKVSALEGLHNRPNLFTKYPKYNSVLAKILERLLSQEVEDKLHHYEGIIAAADEVVESIDRDELAKVFSINGDPEKEEFELKIPVGKRCGFIQFAERSGCVWVPIAFRVFNKISSGNMVWLGLGHEMGTEMGGFGNGAFECLNEP</sequence>
<dbReference type="Proteomes" id="UP000245207">
    <property type="component" value="Unassembled WGS sequence"/>
</dbReference>
<proteinExistence type="predicted"/>
<dbReference type="InterPro" id="IPR046939">
    <property type="entry name" value="TPPII_C_sf"/>
</dbReference>